<dbReference type="InterPro" id="IPR036390">
    <property type="entry name" value="WH_DNA-bd_sf"/>
</dbReference>
<feature type="domain" description="HTH marR-type" evidence="2">
    <location>
        <begin position="10"/>
        <end position="140"/>
    </location>
</feature>
<name>A0A4D7BAX5_9HYPH</name>
<dbReference type="PRINTS" id="PR00598">
    <property type="entry name" value="HTHMARR"/>
</dbReference>
<dbReference type="PANTHER" id="PTHR33164:SF5">
    <property type="entry name" value="ORGANIC HYDROPEROXIDE RESISTANCE TRANSCRIPTIONAL REGULATOR"/>
    <property type="match status" value="1"/>
</dbReference>
<dbReference type="GO" id="GO:0003700">
    <property type="term" value="F:DNA-binding transcription factor activity"/>
    <property type="evidence" value="ECO:0007669"/>
    <property type="project" value="InterPro"/>
</dbReference>
<dbReference type="EMBL" id="CP039690">
    <property type="protein sequence ID" value="QCI65237.1"/>
    <property type="molecule type" value="Genomic_DNA"/>
</dbReference>
<dbReference type="InterPro" id="IPR036388">
    <property type="entry name" value="WH-like_DNA-bd_sf"/>
</dbReference>
<comment type="subcellular location">
    <subcellularLocation>
        <location evidence="1">Cytoplasm</location>
    </subcellularLocation>
</comment>
<accession>A0A4D7BAX5</accession>
<protein>
    <submittedName>
        <fullName evidence="3">MarR family transcriptional regulator</fullName>
    </submittedName>
</protein>
<dbReference type="PROSITE" id="PS50995">
    <property type="entry name" value="HTH_MARR_2"/>
    <property type="match status" value="1"/>
</dbReference>
<reference evidence="3 4" key="1">
    <citation type="submission" date="2019-04" db="EMBL/GenBank/DDBJ databases">
        <title>Phreatobacter aquaticus sp. nov.</title>
        <authorList>
            <person name="Choi A."/>
        </authorList>
    </citation>
    <scope>NUCLEOTIDE SEQUENCE [LARGE SCALE GENOMIC DNA]</scope>
    <source>
        <strain evidence="3 4">KCTC 52518</strain>
    </source>
</reference>
<proteinExistence type="predicted"/>
<dbReference type="KEGG" id="pstg:E8M01_14080"/>
<dbReference type="Gene3D" id="1.10.10.10">
    <property type="entry name" value="Winged helix-like DNA-binding domain superfamily/Winged helix DNA-binding domain"/>
    <property type="match status" value="1"/>
</dbReference>
<dbReference type="InterPro" id="IPR000835">
    <property type="entry name" value="HTH_MarR-typ"/>
</dbReference>
<dbReference type="AlphaFoldDB" id="A0A4D7BAX5"/>
<gene>
    <name evidence="3" type="ORF">E8M01_14080</name>
</gene>
<sequence>MPDAPTLPLDSQLCFSIYSASIAINRAYKPMLDALGVTYTQYLVLSTLWEKDGLTISVIADRLGLEPSTITPAVKRLEAAGFLGRQRSVVDERQVQVHLTAKGRDLHVKTGCLTDALLKHSGFTVPDMIDLNQKVQKLRDGMRDATT</sequence>
<evidence type="ECO:0000313" key="3">
    <source>
        <dbReference type="EMBL" id="QCI65237.1"/>
    </source>
</evidence>
<dbReference type="GO" id="GO:0005737">
    <property type="term" value="C:cytoplasm"/>
    <property type="evidence" value="ECO:0007669"/>
    <property type="project" value="UniProtKB-SubCell"/>
</dbReference>
<dbReference type="SMART" id="SM00347">
    <property type="entry name" value="HTH_MARR"/>
    <property type="match status" value="1"/>
</dbReference>
<dbReference type="GO" id="GO:0006950">
    <property type="term" value="P:response to stress"/>
    <property type="evidence" value="ECO:0007669"/>
    <property type="project" value="TreeGrafter"/>
</dbReference>
<evidence type="ECO:0000259" key="2">
    <source>
        <dbReference type="PROSITE" id="PS50995"/>
    </source>
</evidence>
<organism evidence="3 4">
    <name type="scientific">Phreatobacter stygius</name>
    <dbReference type="NCBI Taxonomy" id="1940610"/>
    <lineage>
        <taxon>Bacteria</taxon>
        <taxon>Pseudomonadati</taxon>
        <taxon>Pseudomonadota</taxon>
        <taxon>Alphaproteobacteria</taxon>
        <taxon>Hyphomicrobiales</taxon>
        <taxon>Phreatobacteraceae</taxon>
        <taxon>Phreatobacter</taxon>
    </lineage>
</organism>
<dbReference type="Proteomes" id="UP000298781">
    <property type="component" value="Chromosome"/>
</dbReference>
<dbReference type="RefSeq" id="WP_136960685.1">
    <property type="nucleotide sequence ID" value="NZ_CP039690.1"/>
</dbReference>
<dbReference type="OrthoDB" id="9806864at2"/>
<evidence type="ECO:0000256" key="1">
    <source>
        <dbReference type="ARBA" id="ARBA00004496"/>
    </source>
</evidence>
<dbReference type="Pfam" id="PF01047">
    <property type="entry name" value="MarR"/>
    <property type="match status" value="1"/>
</dbReference>
<evidence type="ECO:0000313" key="4">
    <source>
        <dbReference type="Proteomes" id="UP000298781"/>
    </source>
</evidence>
<dbReference type="InterPro" id="IPR039422">
    <property type="entry name" value="MarR/SlyA-like"/>
</dbReference>
<dbReference type="PANTHER" id="PTHR33164">
    <property type="entry name" value="TRANSCRIPTIONAL REGULATOR, MARR FAMILY"/>
    <property type="match status" value="1"/>
</dbReference>
<dbReference type="SUPFAM" id="SSF46785">
    <property type="entry name" value="Winged helix' DNA-binding domain"/>
    <property type="match status" value="1"/>
</dbReference>
<keyword evidence="4" id="KW-1185">Reference proteome</keyword>